<feature type="domain" description="DUF4371" evidence="1">
    <location>
        <begin position="224"/>
        <end position="327"/>
    </location>
</feature>
<name>A0ABQ8RVT0_PERAM</name>
<comment type="caution">
    <text evidence="2">The sequence shown here is derived from an EMBL/GenBank/DDBJ whole genome shotgun (WGS) entry which is preliminary data.</text>
</comment>
<organism evidence="2 3">
    <name type="scientific">Periplaneta americana</name>
    <name type="common">American cockroach</name>
    <name type="synonym">Blatta americana</name>
    <dbReference type="NCBI Taxonomy" id="6978"/>
    <lineage>
        <taxon>Eukaryota</taxon>
        <taxon>Metazoa</taxon>
        <taxon>Ecdysozoa</taxon>
        <taxon>Arthropoda</taxon>
        <taxon>Hexapoda</taxon>
        <taxon>Insecta</taxon>
        <taxon>Pterygota</taxon>
        <taxon>Neoptera</taxon>
        <taxon>Polyneoptera</taxon>
        <taxon>Dictyoptera</taxon>
        <taxon>Blattodea</taxon>
        <taxon>Blattoidea</taxon>
        <taxon>Blattidae</taxon>
        <taxon>Blattinae</taxon>
        <taxon>Periplaneta</taxon>
    </lineage>
</organism>
<reference evidence="2 3" key="1">
    <citation type="journal article" date="2022" name="Allergy">
        <title>Genome assembly and annotation of Periplaneta americana reveal a comprehensive cockroach allergen profile.</title>
        <authorList>
            <person name="Wang L."/>
            <person name="Xiong Q."/>
            <person name="Saelim N."/>
            <person name="Wang L."/>
            <person name="Nong W."/>
            <person name="Wan A.T."/>
            <person name="Shi M."/>
            <person name="Liu X."/>
            <person name="Cao Q."/>
            <person name="Hui J.H.L."/>
            <person name="Sookrung N."/>
            <person name="Leung T.F."/>
            <person name="Tungtrongchitr A."/>
            <person name="Tsui S.K.W."/>
        </authorList>
    </citation>
    <scope>NUCLEOTIDE SEQUENCE [LARGE SCALE GENOMIC DNA]</scope>
    <source>
        <strain evidence="2">PWHHKU_190912</strain>
    </source>
</reference>
<evidence type="ECO:0000313" key="3">
    <source>
        <dbReference type="Proteomes" id="UP001148838"/>
    </source>
</evidence>
<dbReference type="SUPFAM" id="SSF53098">
    <property type="entry name" value="Ribonuclease H-like"/>
    <property type="match status" value="1"/>
</dbReference>
<sequence>MIQTGLLRVRVFLTSRVLKKRIKYANNSNNSRSACKSYCGVPMGDQDKVGHHMLCDGSSLTFPIVNRVSKEEDFSEDAEATPHFPTQKELNDLIRDLGLIKSCAELLTSRLKVVEHSGLELQGIRTRGSDWQLVIHSSWKSLKAVLLHNGNKCPSIPIAHSAHLKEDYSHVQQLLQMVNYAEQQWNVISDLKMIASLMGQQEYDPLLKAHLETSTAFKGMYNRIQNDLIEAVAKSLPEEIKLANHVAVLVDETTDVSNTAQFSIVLRYVHNGQTKERFIGFQDVSENRTAPEIAELIRQYVTEFDSNDKLFAQSYDGAASMAGRINGVQALIKQTHSQALFVHFIQSVRKPEQASQSSTRVCVRICVSIRRPEFECSGPQLEGPEFECSGPQLEGPEFEYSELSLKVCGSRYCELE</sequence>
<dbReference type="PANTHER" id="PTHR45749:SF28">
    <property type="entry name" value="ZINC FINGER MYM-TYPE PROTEIN 1-LIKE-RELATED"/>
    <property type="match status" value="1"/>
</dbReference>
<dbReference type="PANTHER" id="PTHR45749">
    <property type="match status" value="1"/>
</dbReference>
<evidence type="ECO:0000259" key="1">
    <source>
        <dbReference type="Pfam" id="PF14291"/>
    </source>
</evidence>
<dbReference type="InterPro" id="IPR012337">
    <property type="entry name" value="RNaseH-like_sf"/>
</dbReference>
<evidence type="ECO:0000313" key="2">
    <source>
        <dbReference type="EMBL" id="KAJ4425750.1"/>
    </source>
</evidence>
<dbReference type="EMBL" id="JAJSOF020000042">
    <property type="protein sequence ID" value="KAJ4425750.1"/>
    <property type="molecule type" value="Genomic_DNA"/>
</dbReference>
<gene>
    <name evidence="2" type="ORF">ANN_27946</name>
</gene>
<dbReference type="InterPro" id="IPR025398">
    <property type="entry name" value="DUF4371"/>
</dbReference>
<accession>A0ABQ8RVT0</accession>
<keyword evidence="3" id="KW-1185">Reference proteome</keyword>
<protein>
    <recommendedName>
        <fullName evidence="1">DUF4371 domain-containing protein</fullName>
    </recommendedName>
</protein>
<proteinExistence type="predicted"/>
<dbReference type="Proteomes" id="UP001148838">
    <property type="component" value="Unassembled WGS sequence"/>
</dbReference>
<dbReference type="Pfam" id="PF14291">
    <property type="entry name" value="DUF4371"/>
    <property type="match status" value="1"/>
</dbReference>